<name>A0AA87Q5U4_RHIRH</name>
<dbReference type="PIRSF" id="PIRSF000774">
    <property type="entry name" value="RpoN"/>
    <property type="match status" value="1"/>
</dbReference>
<gene>
    <name evidence="13" type="primary">rpoN</name>
    <name evidence="13" type="ORF">RRH01S_08_03160</name>
</gene>
<dbReference type="GO" id="GO:0016779">
    <property type="term" value="F:nucleotidyltransferase activity"/>
    <property type="evidence" value="ECO:0007669"/>
    <property type="project" value="UniProtKB-KW"/>
</dbReference>
<evidence type="ECO:0000256" key="2">
    <source>
        <dbReference type="ARBA" id="ARBA00022478"/>
    </source>
</evidence>
<keyword evidence="6 9" id="KW-0731">Sigma factor</keyword>
<comment type="function">
    <text evidence="9">Sigma factors are initiation factors that promote the attachment of RNA polymerase to specific initiation sites and are then released.</text>
</comment>
<evidence type="ECO:0000259" key="12">
    <source>
        <dbReference type="Pfam" id="PF04963"/>
    </source>
</evidence>
<dbReference type="GO" id="GO:0006352">
    <property type="term" value="P:DNA-templated transcription initiation"/>
    <property type="evidence" value="ECO:0007669"/>
    <property type="project" value="InterPro"/>
</dbReference>
<dbReference type="Pfam" id="PF04963">
    <property type="entry name" value="Sigma54_CBD"/>
    <property type="match status" value="1"/>
</dbReference>
<evidence type="ECO:0000256" key="4">
    <source>
        <dbReference type="ARBA" id="ARBA00022695"/>
    </source>
</evidence>
<organism evidence="13 14">
    <name type="scientific">Rhizobium rhizogenes NBRC 13257</name>
    <dbReference type="NCBI Taxonomy" id="1220581"/>
    <lineage>
        <taxon>Bacteria</taxon>
        <taxon>Pseudomonadati</taxon>
        <taxon>Pseudomonadota</taxon>
        <taxon>Alphaproteobacteria</taxon>
        <taxon>Hyphomicrobiales</taxon>
        <taxon>Rhizobiaceae</taxon>
        <taxon>Rhizobium/Agrobacterium group</taxon>
        <taxon>Rhizobium</taxon>
    </lineage>
</organism>
<dbReference type="PROSITE" id="PS50044">
    <property type="entry name" value="SIGMA54_3"/>
    <property type="match status" value="1"/>
</dbReference>
<dbReference type="Proteomes" id="UP000026941">
    <property type="component" value="Unassembled WGS sequence"/>
</dbReference>
<dbReference type="AlphaFoldDB" id="A0AA87Q5U4"/>
<evidence type="ECO:0000256" key="10">
    <source>
        <dbReference type="SAM" id="MobiDB-lite"/>
    </source>
</evidence>
<dbReference type="PROSITE" id="PS00718">
    <property type="entry name" value="SIGMA54_2"/>
    <property type="match status" value="1"/>
</dbReference>
<dbReference type="EMBL" id="BAYX01000008">
    <property type="protein sequence ID" value="GAJ94577.1"/>
    <property type="molecule type" value="Genomic_DNA"/>
</dbReference>
<keyword evidence="8 9" id="KW-0804">Transcription</keyword>
<evidence type="ECO:0000256" key="5">
    <source>
        <dbReference type="ARBA" id="ARBA00023015"/>
    </source>
</evidence>
<keyword evidence="3 9" id="KW-0808">Transferase</keyword>
<dbReference type="InterPro" id="IPR000394">
    <property type="entry name" value="RNA_pol_sigma_54"/>
</dbReference>
<dbReference type="GO" id="GO:0016987">
    <property type="term" value="F:sigma factor activity"/>
    <property type="evidence" value="ECO:0007669"/>
    <property type="project" value="UniProtKB-KW"/>
</dbReference>
<dbReference type="GO" id="GO:0003677">
    <property type="term" value="F:DNA binding"/>
    <property type="evidence" value="ECO:0007669"/>
    <property type="project" value="UniProtKB-KW"/>
</dbReference>
<dbReference type="GO" id="GO:0000428">
    <property type="term" value="C:DNA-directed RNA polymerase complex"/>
    <property type="evidence" value="ECO:0007669"/>
    <property type="project" value="UniProtKB-KW"/>
</dbReference>
<evidence type="ECO:0000256" key="8">
    <source>
        <dbReference type="ARBA" id="ARBA00023163"/>
    </source>
</evidence>
<evidence type="ECO:0000259" key="11">
    <source>
        <dbReference type="Pfam" id="PF04552"/>
    </source>
</evidence>
<dbReference type="NCBIfam" id="NF004596">
    <property type="entry name" value="PRK05932.1-3"/>
    <property type="match status" value="1"/>
</dbReference>
<evidence type="ECO:0000313" key="13">
    <source>
        <dbReference type="EMBL" id="GAJ94577.1"/>
    </source>
</evidence>
<proteinExistence type="inferred from homology"/>
<dbReference type="NCBIfam" id="NF009118">
    <property type="entry name" value="PRK12469.1"/>
    <property type="match status" value="1"/>
</dbReference>
<evidence type="ECO:0000256" key="3">
    <source>
        <dbReference type="ARBA" id="ARBA00022679"/>
    </source>
</evidence>
<dbReference type="Pfam" id="PF00309">
    <property type="entry name" value="Sigma54_AID"/>
    <property type="match status" value="1"/>
</dbReference>
<dbReference type="PRINTS" id="PR00045">
    <property type="entry name" value="SIGMA54FCT"/>
</dbReference>
<dbReference type="InterPro" id="IPR038709">
    <property type="entry name" value="RpoN_core-bd_sf"/>
</dbReference>
<dbReference type="PROSITE" id="PS00717">
    <property type="entry name" value="SIGMA54_1"/>
    <property type="match status" value="1"/>
</dbReference>
<accession>A0AA87Q5U4</accession>
<sequence>MGQLELCGFFSKKTRTFEKIKGSPASAMALSANLFLRQSQSLVMTPQLMQSIQLLQMTHFELTQFIAQEVEKNPLLEFTSNDEDIGNGSEREAKDERYDAAEESRGDDGADHNSGDLKSDWYESENTGHADRLNDELDTNFSNVYPDDSTAQRADAPELLSQWKSMPGGEAGESYDLDDFVAGQISLRDHLNEQIPFSLPAMADRLIAQHFVDQLDDCGYLQVDLRETADRLGTTLGDVERVLDVLQQLDPPGVFARSLSECLAIQLRQKDRFDPAMERLIQNLELLARRDFATLKRLCGVDEEDLLDMMGEIRQLNPKPGSGFETGISEAITPDIVVRPASDGSWLVELNPDTLPRVLVNQSYFASVTKTSQDHAFLSECLQNANWLTRSLDQRAKTIMKVASEIVRQQDAFLIHGVDHLRPLNLKTVADAIKMHESTVSRVTSNKYMLTPRGLFELKYFFTVSISAVEGGDSHSAEAVRHKIRLLISHESPDTVLSDDDIVDTLKKGGIELARRTVAKYREAMNIPSSVQRRREKRAIAKVASF</sequence>
<dbReference type="NCBIfam" id="TIGR02395">
    <property type="entry name" value="rpoN_sigma"/>
    <property type="match status" value="1"/>
</dbReference>
<keyword evidence="4 9" id="KW-0548">Nucleotidyltransferase</keyword>
<dbReference type="InterPro" id="IPR007634">
    <property type="entry name" value="RNA_pol_sigma_54_DNA-bd"/>
</dbReference>
<dbReference type="PANTHER" id="PTHR32248">
    <property type="entry name" value="RNA POLYMERASE SIGMA-54 FACTOR"/>
    <property type="match status" value="1"/>
</dbReference>
<protein>
    <recommendedName>
        <fullName evidence="9">RNA polymerase sigma-54 factor</fullName>
    </recommendedName>
</protein>
<dbReference type="InterPro" id="IPR007046">
    <property type="entry name" value="RNA_pol_sigma_54_core-bd"/>
</dbReference>
<evidence type="ECO:0000256" key="7">
    <source>
        <dbReference type="ARBA" id="ARBA00023125"/>
    </source>
</evidence>
<comment type="caution">
    <text evidence="13">The sequence shown here is derived from an EMBL/GenBank/DDBJ whole genome shotgun (WGS) entry which is preliminary data.</text>
</comment>
<feature type="compositionally biased region" description="Basic and acidic residues" evidence="10">
    <location>
        <begin position="89"/>
        <end position="135"/>
    </location>
</feature>
<feature type="region of interest" description="Disordered" evidence="10">
    <location>
        <begin position="77"/>
        <end position="153"/>
    </location>
</feature>
<comment type="similarity">
    <text evidence="1 9">Belongs to the sigma-54 factor family.</text>
</comment>
<dbReference type="PANTHER" id="PTHR32248:SF4">
    <property type="entry name" value="RNA POLYMERASE SIGMA-54 FACTOR"/>
    <property type="match status" value="1"/>
</dbReference>
<reference evidence="13 14" key="1">
    <citation type="submission" date="2014-05" db="EMBL/GenBank/DDBJ databases">
        <title>Whole genome shotgun sequence of Rhizobium rhizogenes NBRC 13257.</title>
        <authorList>
            <person name="Katano-Makiyama Y."/>
            <person name="Hosoyama A."/>
            <person name="Hashimoto M."/>
            <person name="Hosoyama Y."/>
            <person name="Noguchi M."/>
            <person name="Tsuchikane K."/>
            <person name="Kimura A."/>
            <person name="Ohji S."/>
            <person name="Ichikawa N."/>
            <person name="Yamazoe A."/>
            <person name="Fujita N."/>
        </authorList>
    </citation>
    <scope>NUCLEOTIDE SEQUENCE [LARGE SCALE GENOMIC DNA]</scope>
    <source>
        <strain evidence="13 14">NBRC 13257</strain>
    </source>
</reference>
<evidence type="ECO:0000256" key="1">
    <source>
        <dbReference type="ARBA" id="ARBA00008798"/>
    </source>
</evidence>
<feature type="domain" description="RNA polymerase sigma factor 54 core-binding" evidence="12">
    <location>
        <begin position="178"/>
        <end position="364"/>
    </location>
</feature>
<keyword evidence="5 9" id="KW-0805">Transcription regulation</keyword>
<evidence type="ECO:0000256" key="9">
    <source>
        <dbReference type="PIRNR" id="PIRNR000774"/>
    </source>
</evidence>
<dbReference type="Pfam" id="PF04552">
    <property type="entry name" value="Sigma54_DBD"/>
    <property type="match status" value="1"/>
</dbReference>
<evidence type="ECO:0000256" key="6">
    <source>
        <dbReference type="ARBA" id="ARBA00023082"/>
    </source>
</evidence>
<keyword evidence="2 9" id="KW-0240">DNA-directed RNA polymerase</keyword>
<dbReference type="Gene3D" id="1.10.10.1330">
    <property type="entry name" value="RNA polymerase sigma-54 factor, core-binding domain"/>
    <property type="match status" value="1"/>
</dbReference>
<dbReference type="GO" id="GO:0001216">
    <property type="term" value="F:DNA-binding transcription activator activity"/>
    <property type="evidence" value="ECO:0007669"/>
    <property type="project" value="InterPro"/>
</dbReference>
<keyword evidence="7 9" id="KW-0238">DNA-binding</keyword>
<dbReference type="Gene3D" id="1.10.10.60">
    <property type="entry name" value="Homeodomain-like"/>
    <property type="match status" value="1"/>
</dbReference>
<evidence type="ECO:0000313" key="14">
    <source>
        <dbReference type="Proteomes" id="UP000026941"/>
    </source>
</evidence>
<feature type="domain" description="RNA polymerase sigma factor 54 DNA-binding" evidence="11">
    <location>
        <begin position="376"/>
        <end position="535"/>
    </location>
</feature>